<proteinExistence type="predicted"/>
<organism evidence="1">
    <name type="scientific">viral metagenome</name>
    <dbReference type="NCBI Taxonomy" id="1070528"/>
    <lineage>
        <taxon>unclassified sequences</taxon>
        <taxon>metagenomes</taxon>
        <taxon>organismal metagenomes</taxon>
    </lineage>
</organism>
<gene>
    <name evidence="1" type="ORF">MM415B00395_0004</name>
</gene>
<reference evidence="1" key="1">
    <citation type="submission" date="2020-03" db="EMBL/GenBank/DDBJ databases">
        <title>The deep terrestrial virosphere.</title>
        <authorList>
            <person name="Holmfeldt K."/>
            <person name="Nilsson E."/>
            <person name="Simone D."/>
            <person name="Lopez-Fernandez M."/>
            <person name="Wu X."/>
            <person name="de Brujin I."/>
            <person name="Lundin D."/>
            <person name="Andersson A."/>
            <person name="Bertilsson S."/>
            <person name="Dopson M."/>
        </authorList>
    </citation>
    <scope>NUCLEOTIDE SEQUENCE</scope>
    <source>
        <strain evidence="1">MM415B00395</strain>
    </source>
</reference>
<evidence type="ECO:0000313" key="1">
    <source>
        <dbReference type="EMBL" id="QJA65458.1"/>
    </source>
</evidence>
<dbReference type="EMBL" id="MT141539">
    <property type="protein sequence ID" value="QJA65458.1"/>
    <property type="molecule type" value="Genomic_DNA"/>
</dbReference>
<accession>A0A6M3J7N5</accession>
<sequence>MKAIIEINVTIAEDGFSPIPDIPPSSSGDDGLMYYDEGGNLCGGRNGPIEGELTKLVGHINAGELEGLKSLVKIDTSEEKLIAFHNAGKFRVVSFECDDPVHKTEIEGKLA</sequence>
<protein>
    <submittedName>
        <fullName evidence="1">Uncharacterized protein</fullName>
    </submittedName>
</protein>
<dbReference type="AlphaFoldDB" id="A0A6M3J7N5"/>
<name>A0A6M3J7N5_9ZZZZ</name>